<evidence type="ECO:0000256" key="1">
    <source>
        <dbReference type="SAM" id="Phobius"/>
    </source>
</evidence>
<reference evidence="2" key="2">
    <citation type="submission" date="2023-01" db="EMBL/GenBank/DDBJ databases">
        <authorList>
            <person name="Uljanovas D."/>
        </authorList>
    </citation>
    <scope>NUCLEOTIDE SEQUENCE</scope>
    <source>
        <strain evidence="2">W48</strain>
    </source>
</reference>
<keyword evidence="1" id="KW-1133">Transmembrane helix</keyword>
<evidence type="ECO:0000313" key="3">
    <source>
        <dbReference type="Proteomes" id="UP001170713"/>
    </source>
</evidence>
<protein>
    <submittedName>
        <fullName evidence="2">Uncharacterized protein</fullName>
    </submittedName>
</protein>
<sequence length="241" mass="29090">MDDKNLELIPQDYDKNPIEIKDYNTLFEFSITISMIPIVIYAYMHNLNTLGGMSEASLYRNVFIIIPFLMIPYIRVYLRAKNKRKIILMNDSIKFMHENKIIEEIKIFEITDIKRTYSDLYHKTQVISELSYIAFIFVFVFLFILDMLYILLFIYPTLHICLIIIKYFFHKIKDKNYKYKLFDAIIVYSNDKFINILPVTNNEYEKVRKYFLDKDLGNIKDKKIFMEIGHLYEKIKFSKGY</sequence>
<dbReference type="Proteomes" id="UP001170713">
    <property type="component" value="Unassembled WGS sequence"/>
</dbReference>
<organism evidence="2 3">
    <name type="scientific">Aliarcobacter butzleri</name>
    <dbReference type="NCBI Taxonomy" id="28197"/>
    <lineage>
        <taxon>Bacteria</taxon>
        <taxon>Pseudomonadati</taxon>
        <taxon>Campylobacterota</taxon>
        <taxon>Epsilonproteobacteria</taxon>
        <taxon>Campylobacterales</taxon>
        <taxon>Arcobacteraceae</taxon>
        <taxon>Aliarcobacter</taxon>
    </lineage>
</organism>
<feature type="transmembrane region" description="Helical" evidence="1">
    <location>
        <begin position="126"/>
        <end position="144"/>
    </location>
</feature>
<evidence type="ECO:0000313" key="2">
    <source>
        <dbReference type="EMBL" id="MDN5113361.1"/>
    </source>
</evidence>
<comment type="caution">
    <text evidence="2">The sequence shown here is derived from an EMBL/GenBank/DDBJ whole genome shotgun (WGS) entry which is preliminary data.</text>
</comment>
<gene>
    <name evidence="2" type="ORF">PJV88_01765</name>
</gene>
<dbReference type="RefSeq" id="WP_301342425.1">
    <property type="nucleotide sequence ID" value="NZ_JAPZDP010000086.1"/>
</dbReference>
<feature type="transmembrane region" description="Helical" evidence="1">
    <location>
        <begin position="25"/>
        <end position="44"/>
    </location>
</feature>
<name>A0AAW7Q304_9BACT</name>
<dbReference type="AlphaFoldDB" id="A0AAW7Q304"/>
<feature type="transmembrane region" description="Helical" evidence="1">
    <location>
        <begin position="56"/>
        <end position="78"/>
    </location>
</feature>
<keyword evidence="1" id="KW-0472">Membrane</keyword>
<reference evidence="2" key="1">
    <citation type="journal article" date="2023" name="Microorganisms">
        <title>Genomic Characterization of Arcobacter butzleri Strains Isolated from Various Sources in Lithuania.</title>
        <authorList>
            <person name="Uljanovas D."/>
            <person name="Golz G."/>
            <person name="Fleischmann S."/>
            <person name="Kudirkiene E."/>
            <person name="Kasetiene N."/>
            <person name="Grineviciene A."/>
            <person name="Tamuleviciene E."/>
            <person name="Aksomaitiene J."/>
            <person name="Alter T."/>
            <person name="Malakauskas M."/>
        </authorList>
    </citation>
    <scope>NUCLEOTIDE SEQUENCE</scope>
    <source>
        <strain evidence="2">W48</strain>
    </source>
</reference>
<proteinExistence type="predicted"/>
<keyword evidence="1" id="KW-0812">Transmembrane</keyword>
<accession>A0AAW7Q304</accession>
<feature type="transmembrane region" description="Helical" evidence="1">
    <location>
        <begin position="150"/>
        <end position="169"/>
    </location>
</feature>
<dbReference type="EMBL" id="JAQJJC010000001">
    <property type="protein sequence ID" value="MDN5113361.1"/>
    <property type="molecule type" value="Genomic_DNA"/>
</dbReference>